<dbReference type="AlphaFoldDB" id="A0A919C6Y5"/>
<sequence>MTSANLFLLILGLAALACGVWIALTAPARARQALQNAELRASAQFEMVTAPSPFQTPTTFRVLGSVVAAGGALLALLGTLT</sequence>
<evidence type="ECO:0000313" key="2">
    <source>
        <dbReference type="EMBL" id="GHC79481.1"/>
    </source>
</evidence>
<dbReference type="Proteomes" id="UP000638353">
    <property type="component" value="Unassembled WGS sequence"/>
</dbReference>
<keyword evidence="1" id="KW-0812">Transmembrane</keyword>
<reference evidence="2" key="1">
    <citation type="journal article" date="2014" name="Int. J. Syst. Evol. Microbiol.">
        <title>Complete genome sequence of Corynebacterium casei LMG S-19264T (=DSM 44701T), isolated from a smear-ripened cheese.</title>
        <authorList>
            <consortium name="US DOE Joint Genome Institute (JGI-PGF)"/>
            <person name="Walter F."/>
            <person name="Albersmeier A."/>
            <person name="Kalinowski J."/>
            <person name="Ruckert C."/>
        </authorList>
    </citation>
    <scope>NUCLEOTIDE SEQUENCE</scope>
    <source>
        <strain evidence="2">JCM 4637</strain>
    </source>
</reference>
<comment type="caution">
    <text evidence="2">The sequence shown here is derived from an EMBL/GenBank/DDBJ whole genome shotgun (WGS) entry which is preliminary data.</text>
</comment>
<reference evidence="2" key="2">
    <citation type="submission" date="2020-09" db="EMBL/GenBank/DDBJ databases">
        <authorList>
            <person name="Sun Q."/>
            <person name="Ohkuma M."/>
        </authorList>
    </citation>
    <scope>NUCLEOTIDE SEQUENCE</scope>
    <source>
        <strain evidence="2">JCM 4637</strain>
    </source>
</reference>
<accession>A0A919C6Y5</accession>
<keyword evidence="1" id="KW-0472">Membrane</keyword>
<protein>
    <submittedName>
        <fullName evidence="2">Uncharacterized protein</fullName>
    </submittedName>
</protein>
<dbReference type="EMBL" id="BMVC01000001">
    <property type="protein sequence ID" value="GHC79481.1"/>
    <property type="molecule type" value="Genomic_DNA"/>
</dbReference>
<proteinExistence type="predicted"/>
<organism evidence="2 3">
    <name type="scientific">Streptomyces finlayi</name>
    <dbReference type="NCBI Taxonomy" id="67296"/>
    <lineage>
        <taxon>Bacteria</taxon>
        <taxon>Bacillati</taxon>
        <taxon>Actinomycetota</taxon>
        <taxon>Actinomycetes</taxon>
        <taxon>Kitasatosporales</taxon>
        <taxon>Streptomycetaceae</taxon>
        <taxon>Streptomyces</taxon>
    </lineage>
</organism>
<evidence type="ECO:0000313" key="3">
    <source>
        <dbReference type="Proteomes" id="UP000638353"/>
    </source>
</evidence>
<dbReference type="RefSeq" id="WP_189821050.1">
    <property type="nucleotide sequence ID" value="NZ_BMVC01000001.1"/>
</dbReference>
<feature type="transmembrane region" description="Helical" evidence="1">
    <location>
        <begin position="60"/>
        <end position="80"/>
    </location>
</feature>
<name>A0A919C6Y5_9ACTN</name>
<evidence type="ECO:0000256" key="1">
    <source>
        <dbReference type="SAM" id="Phobius"/>
    </source>
</evidence>
<gene>
    <name evidence="2" type="ORF">GCM10010334_05740</name>
</gene>
<keyword evidence="1" id="KW-1133">Transmembrane helix</keyword>